<evidence type="ECO:0000313" key="3">
    <source>
        <dbReference type="Proteomes" id="UP000784294"/>
    </source>
</evidence>
<feature type="region of interest" description="Disordered" evidence="1">
    <location>
        <begin position="145"/>
        <end position="182"/>
    </location>
</feature>
<feature type="region of interest" description="Disordered" evidence="1">
    <location>
        <begin position="81"/>
        <end position="116"/>
    </location>
</feature>
<evidence type="ECO:0000256" key="1">
    <source>
        <dbReference type="SAM" id="MobiDB-lite"/>
    </source>
</evidence>
<organism evidence="2 3">
    <name type="scientific">Protopolystoma xenopodis</name>
    <dbReference type="NCBI Taxonomy" id="117903"/>
    <lineage>
        <taxon>Eukaryota</taxon>
        <taxon>Metazoa</taxon>
        <taxon>Spiralia</taxon>
        <taxon>Lophotrochozoa</taxon>
        <taxon>Platyhelminthes</taxon>
        <taxon>Monogenea</taxon>
        <taxon>Polyopisthocotylea</taxon>
        <taxon>Polystomatidea</taxon>
        <taxon>Polystomatidae</taxon>
        <taxon>Protopolystoma</taxon>
    </lineage>
</organism>
<gene>
    <name evidence="2" type="ORF">PXEA_LOCUS15526</name>
</gene>
<sequence>MRGEAGRHLRPGELIARSASIGAFLNESQRLLPALGRLAAPVTVVSHRLASPSCGDASSPSRAPTDSAPREQALHVAMTGHLATNPSGPAGLGGRDADLATAAPASPSGPLSPGHKRTRFHLHCVRATRPGFGSPSWVASSYNRVSDQGRTSAQTPCRRAGLREGEAERQKGREAERRAGTRCGHTHTHEAYQFVNRSMVKMPAGLIASHSTGSAELLFAASPVRLSACPPVCLSACPHARRAPAAAGSARHSVRARARAHTHTHNAFVMVILHATFALRLRHSALLNRLDVRRAAFRGPAVAESAGDRSAIELHTDARPCSCAPSLAHSPVHVHSPPHTHTHTHTERTMADRTYSGGHKCPFLLLKVT</sequence>
<feature type="region of interest" description="Disordered" evidence="1">
    <location>
        <begin position="50"/>
        <end position="69"/>
    </location>
</feature>
<evidence type="ECO:0000313" key="2">
    <source>
        <dbReference type="EMBL" id="VEL22086.1"/>
    </source>
</evidence>
<proteinExistence type="predicted"/>
<comment type="caution">
    <text evidence="2">The sequence shown here is derived from an EMBL/GenBank/DDBJ whole genome shotgun (WGS) entry which is preliminary data.</text>
</comment>
<feature type="compositionally biased region" description="Polar residues" evidence="1">
    <location>
        <begin position="145"/>
        <end position="155"/>
    </location>
</feature>
<protein>
    <submittedName>
        <fullName evidence="2">Uncharacterized protein</fullName>
    </submittedName>
</protein>
<reference evidence="2" key="1">
    <citation type="submission" date="2018-11" db="EMBL/GenBank/DDBJ databases">
        <authorList>
            <consortium name="Pathogen Informatics"/>
        </authorList>
    </citation>
    <scope>NUCLEOTIDE SEQUENCE</scope>
</reference>
<name>A0A3S5BWS6_9PLAT</name>
<feature type="compositionally biased region" description="Low complexity" evidence="1">
    <location>
        <begin position="99"/>
        <end position="113"/>
    </location>
</feature>
<dbReference type="EMBL" id="CAAALY010054627">
    <property type="protein sequence ID" value="VEL22086.1"/>
    <property type="molecule type" value="Genomic_DNA"/>
</dbReference>
<accession>A0A3S5BWS6</accession>
<dbReference type="AlphaFoldDB" id="A0A3S5BWS6"/>
<keyword evidence="3" id="KW-1185">Reference proteome</keyword>
<feature type="compositionally biased region" description="Basic and acidic residues" evidence="1">
    <location>
        <begin position="161"/>
        <end position="179"/>
    </location>
</feature>
<dbReference type="Proteomes" id="UP000784294">
    <property type="component" value="Unassembled WGS sequence"/>
</dbReference>